<comment type="caution">
    <text evidence="1">The sequence shown here is derived from an EMBL/GenBank/DDBJ whole genome shotgun (WGS) entry which is preliminary data.</text>
</comment>
<evidence type="ECO:0000313" key="1">
    <source>
        <dbReference type="EMBL" id="KAF7391194.1"/>
    </source>
</evidence>
<name>A0A834JN05_VESVU</name>
<protein>
    <submittedName>
        <fullName evidence="1">Uncharacterized protein</fullName>
    </submittedName>
</protein>
<accession>A0A834JN05</accession>
<sequence length="82" mass="9226">MFLAWYNEIPCCVLVFSYMLGFGNDQNNLEFQQGKRKPGTQGTAYRLARPRAASTIGPFQLTKPNFPTYDFESNAPLESVLG</sequence>
<keyword evidence="2" id="KW-1185">Reference proteome</keyword>
<evidence type="ECO:0000313" key="2">
    <source>
        <dbReference type="Proteomes" id="UP000614350"/>
    </source>
</evidence>
<reference evidence="1" key="1">
    <citation type="journal article" date="2020" name="G3 (Bethesda)">
        <title>High-Quality Assemblies for Three Invasive Social Wasps from the &lt;i&gt;Vespula&lt;/i&gt; Genus.</title>
        <authorList>
            <person name="Harrop T.W.R."/>
            <person name="Guhlin J."/>
            <person name="McLaughlin G.M."/>
            <person name="Permina E."/>
            <person name="Stockwell P."/>
            <person name="Gilligan J."/>
            <person name="Le Lec M.F."/>
            <person name="Gruber M.A.M."/>
            <person name="Quinn O."/>
            <person name="Lovegrove M."/>
            <person name="Duncan E.J."/>
            <person name="Remnant E.J."/>
            <person name="Van Eeckhoven J."/>
            <person name="Graham B."/>
            <person name="Knapp R.A."/>
            <person name="Langford K.W."/>
            <person name="Kronenberg Z."/>
            <person name="Press M.O."/>
            <person name="Eacker S.M."/>
            <person name="Wilson-Rankin E.E."/>
            <person name="Purcell J."/>
            <person name="Lester P.J."/>
            <person name="Dearden P.K."/>
        </authorList>
    </citation>
    <scope>NUCLEOTIDE SEQUENCE</scope>
    <source>
        <strain evidence="1">Marl-1</strain>
    </source>
</reference>
<organism evidence="1 2">
    <name type="scientific">Vespula vulgaris</name>
    <name type="common">Yellow jacket</name>
    <name type="synonym">Wasp</name>
    <dbReference type="NCBI Taxonomy" id="7454"/>
    <lineage>
        <taxon>Eukaryota</taxon>
        <taxon>Metazoa</taxon>
        <taxon>Ecdysozoa</taxon>
        <taxon>Arthropoda</taxon>
        <taxon>Hexapoda</taxon>
        <taxon>Insecta</taxon>
        <taxon>Pterygota</taxon>
        <taxon>Neoptera</taxon>
        <taxon>Endopterygota</taxon>
        <taxon>Hymenoptera</taxon>
        <taxon>Apocrita</taxon>
        <taxon>Aculeata</taxon>
        <taxon>Vespoidea</taxon>
        <taxon>Vespidae</taxon>
        <taxon>Vespinae</taxon>
        <taxon>Vespula</taxon>
    </lineage>
</organism>
<dbReference type="AlphaFoldDB" id="A0A834JN05"/>
<dbReference type="EMBL" id="JACSEA010000010">
    <property type="protein sequence ID" value="KAF7391194.1"/>
    <property type="molecule type" value="Genomic_DNA"/>
</dbReference>
<proteinExistence type="predicted"/>
<gene>
    <name evidence="1" type="ORF">HZH66_009674</name>
</gene>
<dbReference type="Proteomes" id="UP000614350">
    <property type="component" value="Unassembled WGS sequence"/>
</dbReference>